<protein>
    <submittedName>
        <fullName evidence="2">Uncharacterized protein</fullName>
    </submittedName>
</protein>
<dbReference type="Proteomes" id="UP000887565">
    <property type="component" value="Unplaced"/>
</dbReference>
<name>A0A915HMV6_ROMCU</name>
<evidence type="ECO:0000313" key="1">
    <source>
        <dbReference type="Proteomes" id="UP000887565"/>
    </source>
</evidence>
<reference evidence="2" key="1">
    <citation type="submission" date="2022-11" db="UniProtKB">
        <authorList>
            <consortium name="WormBaseParasite"/>
        </authorList>
    </citation>
    <scope>IDENTIFICATION</scope>
</reference>
<accession>A0A915HMV6</accession>
<sequence>MLCEEDEFHASPVHTSARCMLGEHARRLTDDIITFVRKKPRMYKGQRGLSAFVVLTRRNFFAESSRLCSTRKCHDHPTNRKDEFCRRHIGPNQYEQQAMLRELGLKKKVLEFFN</sequence>
<organism evidence="1 2">
    <name type="scientific">Romanomermis culicivorax</name>
    <name type="common">Nematode worm</name>
    <dbReference type="NCBI Taxonomy" id="13658"/>
    <lineage>
        <taxon>Eukaryota</taxon>
        <taxon>Metazoa</taxon>
        <taxon>Ecdysozoa</taxon>
        <taxon>Nematoda</taxon>
        <taxon>Enoplea</taxon>
        <taxon>Dorylaimia</taxon>
        <taxon>Mermithida</taxon>
        <taxon>Mermithoidea</taxon>
        <taxon>Mermithidae</taxon>
        <taxon>Romanomermis</taxon>
    </lineage>
</organism>
<proteinExistence type="predicted"/>
<evidence type="ECO:0000313" key="2">
    <source>
        <dbReference type="WBParaSite" id="nRc.2.0.1.t02682-RA"/>
    </source>
</evidence>
<keyword evidence="1" id="KW-1185">Reference proteome</keyword>
<dbReference type="WBParaSite" id="nRc.2.0.1.t02682-RA">
    <property type="protein sequence ID" value="nRc.2.0.1.t02682-RA"/>
    <property type="gene ID" value="nRc.2.0.1.g02682"/>
</dbReference>
<dbReference type="AlphaFoldDB" id="A0A915HMV6"/>